<dbReference type="Pfam" id="PF00149">
    <property type="entry name" value="Metallophos"/>
    <property type="match status" value="1"/>
</dbReference>
<feature type="transmembrane region" description="Helical" evidence="4">
    <location>
        <begin position="14"/>
        <end position="38"/>
    </location>
</feature>
<dbReference type="Pfam" id="PF16656">
    <property type="entry name" value="Pur_ac_phosph_N"/>
    <property type="match status" value="1"/>
</dbReference>
<evidence type="ECO:0000256" key="2">
    <source>
        <dbReference type="ARBA" id="ARBA00023180"/>
    </source>
</evidence>
<name>A0A7I8X764_BURXY</name>
<dbReference type="SUPFAM" id="SSF49363">
    <property type="entry name" value="Purple acid phosphatase, N-terminal domain"/>
    <property type="match status" value="1"/>
</dbReference>
<dbReference type="InterPro" id="IPR008963">
    <property type="entry name" value="Purple_acid_Pase-like_N"/>
</dbReference>
<keyword evidence="4" id="KW-0472">Membrane</keyword>
<evidence type="ECO:0000259" key="5">
    <source>
        <dbReference type="Pfam" id="PF00149"/>
    </source>
</evidence>
<dbReference type="SUPFAM" id="SSF56300">
    <property type="entry name" value="Metallo-dependent phosphatases"/>
    <property type="match status" value="1"/>
</dbReference>
<dbReference type="EMBL" id="CAJFCV020000005">
    <property type="protein sequence ID" value="CAG9122893.1"/>
    <property type="molecule type" value="Genomic_DNA"/>
</dbReference>
<dbReference type="InterPro" id="IPR015914">
    <property type="entry name" value="PAPs_N"/>
</dbReference>
<keyword evidence="4" id="KW-0812">Transmembrane</keyword>
<evidence type="ECO:0000313" key="8">
    <source>
        <dbReference type="EMBL" id="CAD5231639.1"/>
    </source>
</evidence>
<keyword evidence="9" id="KW-1185">Reference proteome</keyword>
<organism evidence="8 9">
    <name type="scientific">Bursaphelenchus xylophilus</name>
    <name type="common">Pinewood nematode worm</name>
    <name type="synonym">Aphelenchoides xylophilus</name>
    <dbReference type="NCBI Taxonomy" id="6326"/>
    <lineage>
        <taxon>Eukaryota</taxon>
        <taxon>Metazoa</taxon>
        <taxon>Ecdysozoa</taxon>
        <taxon>Nematoda</taxon>
        <taxon>Chromadorea</taxon>
        <taxon>Rhabditida</taxon>
        <taxon>Tylenchina</taxon>
        <taxon>Tylenchomorpha</taxon>
        <taxon>Aphelenchoidea</taxon>
        <taxon>Aphelenchoididae</taxon>
        <taxon>Bursaphelenchus</taxon>
    </lineage>
</organism>
<protein>
    <recommendedName>
        <fullName evidence="3">Purple acid phosphatase</fullName>
        <ecNumber evidence="3">3.1.3.2</ecNumber>
    </recommendedName>
</protein>
<dbReference type="GO" id="GO:0046872">
    <property type="term" value="F:metal ion binding"/>
    <property type="evidence" value="ECO:0007669"/>
    <property type="project" value="InterPro"/>
</dbReference>
<dbReference type="OrthoDB" id="45007at2759"/>
<dbReference type="InterPro" id="IPR004843">
    <property type="entry name" value="Calcineurin-like_PHP"/>
</dbReference>
<dbReference type="InterPro" id="IPR025733">
    <property type="entry name" value="PAPs_C"/>
</dbReference>
<feature type="domain" description="Purple acid phosphatase N-terminal" evidence="7">
    <location>
        <begin position="101"/>
        <end position="190"/>
    </location>
</feature>
<keyword evidence="1" id="KW-0732">Signal</keyword>
<proteinExistence type="inferred from homology"/>
<comment type="catalytic activity">
    <reaction evidence="3">
        <text>a phosphate monoester + H2O = an alcohol + phosphate</text>
        <dbReference type="Rhea" id="RHEA:15017"/>
        <dbReference type="ChEBI" id="CHEBI:15377"/>
        <dbReference type="ChEBI" id="CHEBI:30879"/>
        <dbReference type="ChEBI" id="CHEBI:43474"/>
        <dbReference type="ChEBI" id="CHEBI:67140"/>
        <dbReference type="EC" id="3.1.3.2"/>
    </reaction>
</comment>
<dbReference type="EMBL" id="CAJFDI010000005">
    <property type="protein sequence ID" value="CAD5231639.1"/>
    <property type="molecule type" value="Genomic_DNA"/>
</dbReference>
<evidence type="ECO:0000259" key="7">
    <source>
        <dbReference type="Pfam" id="PF16656"/>
    </source>
</evidence>
<evidence type="ECO:0000256" key="3">
    <source>
        <dbReference type="RuleBase" id="RU361203"/>
    </source>
</evidence>
<dbReference type="InterPro" id="IPR041792">
    <property type="entry name" value="MPP_PAP"/>
</dbReference>
<evidence type="ECO:0000259" key="6">
    <source>
        <dbReference type="Pfam" id="PF14008"/>
    </source>
</evidence>
<dbReference type="PANTHER" id="PTHR45867:SF3">
    <property type="entry name" value="ACID PHOSPHATASE TYPE 7"/>
    <property type="match status" value="1"/>
</dbReference>
<keyword evidence="2" id="KW-0325">Glycoprotein</keyword>
<keyword evidence="3" id="KW-0378">Hydrolase</keyword>
<comment type="similarity">
    <text evidence="3">Belongs to the metallophosphoesterase superfamily. Purple acid phosphatase family.</text>
</comment>
<dbReference type="InterPro" id="IPR029052">
    <property type="entry name" value="Metallo-depent_PP-like"/>
</dbReference>
<dbReference type="Gene3D" id="3.60.21.10">
    <property type="match status" value="1"/>
</dbReference>
<dbReference type="CDD" id="cd00839">
    <property type="entry name" value="MPP_PAPs"/>
    <property type="match status" value="1"/>
</dbReference>
<sequence length="526" mass="60595">MHGSPEPDISVKTYQVMLITLSLLISLGSAVFIVWTFFVEKGLKSELKEGKRRIEDDMLTYPRCRTAVEEYVTAQRVYLEPGRRASWETDNPNDGPDYVQPEQVHLSLGDNSAEYTVTWITFSDTKSSYVEWSEVSNTKRLTAEAKISNFSEAGVDRFIHRAILKPINSGVKYEYRVGSEYGISPKFTFTGLKERPEGGYKYAVYGDLGNRNGRSLGRLQRGAQDGLYDVVLHVGDMAYDLDTEKGNFGDEFLRQIEPIAAYVPYQVVPGNHEQEGNFSHYKNRFTMPRSEHNLWYSFDLGPTHFIGFSSEVYYFWPTLGKSMMQTQWNWIVDDLKKANENRKNVPWIITMAHRPMYCSTLDDDDCTHIESRVRKGDPETHEYGLEKLFFDQGVDVSFWAHEHTYERLWPVYDRIVYNGTKSPYLEPPAPVHLLSGSAGCQENTDQFDKPGVWDAFRSSNYGFGLMHIYNSSHINFKQINATNGLIEDEIWVIKEKHGPYDKADVKKLKKFGTYVPYNTKNPRTEI</sequence>
<dbReference type="Gene3D" id="2.60.40.380">
    <property type="entry name" value="Purple acid phosphatase-like, N-terminal"/>
    <property type="match status" value="1"/>
</dbReference>
<dbReference type="Pfam" id="PF14008">
    <property type="entry name" value="Metallophos_C"/>
    <property type="match status" value="1"/>
</dbReference>
<accession>A0A7I8X764</accession>
<feature type="domain" description="Calcineurin-like phosphoesterase" evidence="5">
    <location>
        <begin position="201"/>
        <end position="405"/>
    </location>
</feature>
<feature type="domain" description="Purple acid phosphatase C-terminal" evidence="6">
    <location>
        <begin position="429"/>
        <end position="489"/>
    </location>
</feature>
<dbReference type="PANTHER" id="PTHR45867">
    <property type="entry name" value="PURPLE ACID PHOSPHATASE"/>
    <property type="match status" value="1"/>
</dbReference>
<dbReference type="SMR" id="A0A7I8X764"/>
<evidence type="ECO:0000256" key="1">
    <source>
        <dbReference type="ARBA" id="ARBA00022729"/>
    </source>
</evidence>
<dbReference type="AlphaFoldDB" id="A0A7I8X764"/>
<dbReference type="Proteomes" id="UP000659654">
    <property type="component" value="Unassembled WGS sequence"/>
</dbReference>
<keyword evidence="4" id="KW-1133">Transmembrane helix</keyword>
<dbReference type="EC" id="3.1.3.2" evidence="3"/>
<evidence type="ECO:0000256" key="4">
    <source>
        <dbReference type="SAM" id="Phobius"/>
    </source>
</evidence>
<reference evidence="8" key="1">
    <citation type="submission" date="2020-09" db="EMBL/GenBank/DDBJ databases">
        <authorList>
            <person name="Kikuchi T."/>
        </authorList>
    </citation>
    <scope>NUCLEOTIDE SEQUENCE</scope>
    <source>
        <strain evidence="8">Ka4C1</strain>
    </source>
</reference>
<gene>
    <name evidence="8" type="ORF">BXYJ_LOCUS11735</name>
</gene>
<dbReference type="Proteomes" id="UP000582659">
    <property type="component" value="Unassembled WGS sequence"/>
</dbReference>
<dbReference type="GO" id="GO:0003993">
    <property type="term" value="F:acid phosphatase activity"/>
    <property type="evidence" value="ECO:0007669"/>
    <property type="project" value="UniProtKB-EC"/>
</dbReference>
<comment type="caution">
    <text evidence="8">The sequence shown here is derived from an EMBL/GenBank/DDBJ whole genome shotgun (WGS) entry which is preliminary data.</text>
</comment>
<evidence type="ECO:0000313" key="9">
    <source>
        <dbReference type="Proteomes" id="UP000659654"/>
    </source>
</evidence>